<dbReference type="Gene3D" id="1.20.5.170">
    <property type="match status" value="1"/>
</dbReference>
<organism evidence="3 4">
    <name type="scientific">Choiromyces venosus 120613-1</name>
    <dbReference type="NCBI Taxonomy" id="1336337"/>
    <lineage>
        <taxon>Eukaryota</taxon>
        <taxon>Fungi</taxon>
        <taxon>Dikarya</taxon>
        <taxon>Ascomycota</taxon>
        <taxon>Pezizomycotina</taxon>
        <taxon>Pezizomycetes</taxon>
        <taxon>Pezizales</taxon>
        <taxon>Tuberaceae</taxon>
        <taxon>Choiromyces</taxon>
    </lineage>
</organism>
<keyword evidence="2" id="KW-1133">Transmembrane helix</keyword>
<feature type="coiled-coil region" evidence="1">
    <location>
        <begin position="85"/>
        <end position="119"/>
    </location>
</feature>
<evidence type="ECO:0008006" key="5">
    <source>
        <dbReference type="Google" id="ProtNLM"/>
    </source>
</evidence>
<keyword evidence="2" id="KW-0812">Transmembrane</keyword>
<gene>
    <name evidence="3" type="ORF">L873DRAFT_1847945</name>
</gene>
<dbReference type="AlphaFoldDB" id="A0A3N4J174"/>
<reference evidence="3 4" key="1">
    <citation type="journal article" date="2018" name="Nat. Ecol. Evol.">
        <title>Pezizomycetes genomes reveal the molecular basis of ectomycorrhizal truffle lifestyle.</title>
        <authorList>
            <person name="Murat C."/>
            <person name="Payen T."/>
            <person name="Noel B."/>
            <person name="Kuo A."/>
            <person name="Morin E."/>
            <person name="Chen J."/>
            <person name="Kohler A."/>
            <person name="Krizsan K."/>
            <person name="Balestrini R."/>
            <person name="Da Silva C."/>
            <person name="Montanini B."/>
            <person name="Hainaut M."/>
            <person name="Levati E."/>
            <person name="Barry K.W."/>
            <person name="Belfiori B."/>
            <person name="Cichocki N."/>
            <person name="Clum A."/>
            <person name="Dockter R.B."/>
            <person name="Fauchery L."/>
            <person name="Guy J."/>
            <person name="Iotti M."/>
            <person name="Le Tacon F."/>
            <person name="Lindquist E.A."/>
            <person name="Lipzen A."/>
            <person name="Malagnac F."/>
            <person name="Mello A."/>
            <person name="Molinier V."/>
            <person name="Miyauchi S."/>
            <person name="Poulain J."/>
            <person name="Riccioni C."/>
            <person name="Rubini A."/>
            <person name="Sitrit Y."/>
            <person name="Splivallo R."/>
            <person name="Traeger S."/>
            <person name="Wang M."/>
            <person name="Zifcakova L."/>
            <person name="Wipf D."/>
            <person name="Zambonelli A."/>
            <person name="Paolocci F."/>
            <person name="Nowrousian M."/>
            <person name="Ottonello S."/>
            <person name="Baldrian P."/>
            <person name="Spatafora J.W."/>
            <person name="Henrissat B."/>
            <person name="Nagy L.G."/>
            <person name="Aury J.M."/>
            <person name="Wincker P."/>
            <person name="Grigoriev I.V."/>
            <person name="Bonfante P."/>
            <person name="Martin F.M."/>
        </authorList>
    </citation>
    <scope>NUCLEOTIDE SEQUENCE [LARGE SCALE GENOMIC DNA]</scope>
    <source>
        <strain evidence="3 4">120613-1</strain>
    </source>
</reference>
<evidence type="ECO:0000256" key="2">
    <source>
        <dbReference type="SAM" id="Phobius"/>
    </source>
</evidence>
<accession>A0A3N4J174</accession>
<dbReference type="EMBL" id="ML120481">
    <property type="protein sequence ID" value="RPA92112.1"/>
    <property type="molecule type" value="Genomic_DNA"/>
</dbReference>
<dbReference type="SUPFAM" id="SSF57997">
    <property type="entry name" value="Tropomyosin"/>
    <property type="match status" value="1"/>
</dbReference>
<name>A0A3N4J174_9PEZI</name>
<evidence type="ECO:0000313" key="3">
    <source>
        <dbReference type="EMBL" id="RPA92112.1"/>
    </source>
</evidence>
<evidence type="ECO:0000256" key="1">
    <source>
        <dbReference type="SAM" id="Coils"/>
    </source>
</evidence>
<keyword evidence="1" id="KW-0175">Coiled coil</keyword>
<dbReference type="OrthoDB" id="4833301at2759"/>
<evidence type="ECO:0000313" key="4">
    <source>
        <dbReference type="Proteomes" id="UP000276215"/>
    </source>
</evidence>
<feature type="transmembrane region" description="Helical" evidence="2">
    <location>
        <begin position="177"/>
        <end position="198"/>
    </location>
</feature>
<sequence>MFRLIGRPAFKLASTYHLRPKVNYPCRAIGTTLRCNTNDDSHHDYHNYHASNIDSVGLKSDSASFTTSNKLSLLDKDVFNVNLKLDNFESREKEMKGEMKKVEGEIKDLSSRVEKKFAETDSKMERKFDKTGSKIDKTGSKIDETDGKMERQFDKIYDKIDKMCDKIHKIDTKFSKLLYGIIITGIVSLTGIVLKGYLDYYQLLKK</sequence>
<proteinExistence type="predicted"/>
<protein>
    <recommendedName>
        <fullName evidence="5">t-SNARE coiled-coil homology domain-containing protein</fullName>
    </recommendedName>
</protein>
<keyword evidence="2" id="KW-0472">Membrane</keyword>
<keyword evidence="4" id="KW-1185">Reference proteome</keyword>
<dbReference type="Proteomes" id="UP000276215">
    <property type="component" value="Unassembled WGS sequence"/>
</dbReference>